<dbReference type="Proteomes" id="UP000267029">
    <property type="component" value="Unassembled WGS sequence"/>
</dbReference>
<dbReference type="OrthoDB" id="6264374at2759"/>
<organism evidence="2 3">
    <name type="scientific">Mesocestoides corti</name>
    <name type="common">Flatworm</name>
    <dbReference type="NCBI Taxonomy" id="53468"/>
    <lineage>
        <taxon>Eukaryota</taxon>
        <taxon>Metazoa</taxon>
        <taxon>Spiralia</taxon>
        <taxon>Lophotrochozoa</taxon>
        <taxon>Platyhelminthes</taxon>
        <taxon>Cestoda</taxon>
        <taxon>Eucestoda</taxon>
        <taxon>Cyclophyllidea</taxon>
        <taxon>Mesocestoididae</taxon>
        <taxon>Mesocestoides</taxon>
    </lineage>
</organism>
<feature type="region of interest" description="Disordered" evidence="1">
    <location>
        <begin position="320"/>
        <end position="353"/>
    </location>
</feature>
<feature type="region of interest" description="Disordered" evidence="1">
    <location>
        <begin position="79"/>
        <end position="107"/>
    </location>
</feature>
<evidence type="ECO:0000256" key="1">
    <source>
        <dbReference type="SAM" id="MobiDB-lite"/>
    </source>
</evidence>
<accession>A0A0R3UJX0</accession>
<keyword evidence="3" id="KW-1185">Reference proteome</keyword>
<evidence type="ECO:0000313" key="2">
    <source>
        <dbReference type="EMBL" id="VDD81834.1"/>
    </source>
</evidence>
<feature type="compositionally biased region" description="Polar residues" evidence="1">
    <location>
        <begin position="79"/>
        <end position="91"/>
    </location>
</feature>
<gene>
    <name evidence="2" type="ORF">MCOS_LOCUS7837</name>
</gene>
<feature type="region of interest" description="Disordered" evidence="1">
    <location>
        <begin position="257"/>
        <end position="282"/>
    </location>
</feature>
<reference evidence="2 3" key="1">
    <citation type="submission" date="2018-10" db="EMBL/GenBank/DDBJ databases">
        <authorList>
            <consortium name="Pathogen Informatics"/>
        </authorList>
    </citation>
    <scope>NUCLEOTIDE SEQUENCE [LARGE SCALE GENOMIC DNA]</scope>
</reference>
<feature type="compositionally biased region" description="Acidic residues" evidence="1">
    <location>
        <begin position="320"/>
        <end position="344"/>
    </location>
</feature>
<feature type="compositionally biased region" description="Basic residues" evidence="1">
    <location>
        <begin position="273"/>
        <end position="282"/>
    </location>
</feature>
<protein>
    <submittedName>
        <fullName evidence="2">Uncharacterized protein</fullName>
    </submittedName>
</protein>
<evidence type="ECO:0000313" key="3">
    <source>
        <dbReference type="Proteomes" id="UP000267029"/>
    </source>
</evidence>
<dbReference type="AlphaFoldDB" id="A0A0R3UJX0"/>
<proteinExistence type="predicted"/>
<dbReference type="EMBL" id="UXSR01005415">
    <property type="protein sequence ID" value="VDD81834.1"/>
    <property type="molecule type" value="Genomic_DNA"/>
</dbReference>
<sequence>MAFGHTDYVPPDETRNFKALFSLSDNIKEQIDTKPSVVLHIDPELYPPELVSKYEENVKGHPLPAKDYRKLMWGASQQSIPEIDSTENTPVIPSEKSTKQQKSTEGPHHICEAEVTTLPAVEARYRGMASIPFRTDQMACHLIDQPAMVSQTRKLKARLGHDTIRLNDPVYADWLRELVQREMENEEEGLCLKREGDEVLRTVNSKKLNKSAANELFKEMRLPELCSQKPWIWSSSLKSHAEKYGAGDCKYDDGDFESRSVSSSMRLPPIHQHCPKHSNKPCRSKKCLEGSETQENDDELEALPPIQCTLVKTDDFIQEYEEEREEEEGDEEEDNEEGMEEEGNSSEACTVEKLSEMTTVTQLFSNADCILNNPKVYTKLTLNGEYVSEEDSGLGTEEG</sequence>
<name>A0A0R3UJX0_MESCO</name>